<evidence type="ECO:0000313" key="11">
    <source>
        <dbReference type="Proteomes" id="UP000198718"/>
    </source>
</evidence>
<feature type="transmembrane region" description="Helical" evidence="7">
    <location>
        <begin position="21"/>
        <end position="42"/>
    </location>
</feature>
<keyword evidence="11" id="KW-1185">Reference proteome</keyword>
<dbReference type="GO" id="GO:0022857">
    <property type="term" value="F:transmembrane transporter activity"/>
    <property type="evidence" value="ECO:0007669"/>
    <property type="project" value="TreeGrafter"/>
</dbReference>
<dbReference type="GO" id="GO:0005886">
    <property type="term" value="C:plasma membrane"/>
    <property type="evidence" value="ECO:0007669"/>
    <property type="project" value="UniProtKB-SubCell"/>
</dbReference>
<dbReference type="PANTHER" id="PTHR30572:SF4">
    <property type="entry name" value="ABC TRANSPORTER PERMEASE YTRF"/>
    <property type="match status" value="1"/>
</dbReference>
<reference evidence="10 11" key="1">
    <citation type="submission" date="2016-10" db="EMBL/GenBank/DDBJ databases">
        <authorList>
            <person name="de Groot N.N."/>
        </authorList>
    </citation>
    <scope>NUCLEOTIDE SEQUENCE [LARGE SCALE GENOMIC DNA]</scope>
    <source>
        <strain evidence="10 11">DSM 18346</strain>
    </source>
</reference>
<dbReference type="EMBL" id="FNFP01000001">
    <property type="protein sequence ID" value="SDJ93708.1"/>
    <property type="molecule type" value="Genomic_DNA"/>
</dbReference>
<keyword evidence="5 7" id="KW-0472">Membrane</keyword>
<dbReference type="Proteomes" id="UP000198718">
    <property type="component" value="Unassembled WGS sequence"/>
</dbReference>
<keyword evidence="3 7" id="KW-0812">Transmembrane</keyword>
<feature type="transmembrane region" description="Helical" evidence="7">
    <location>
        <begin position="323"/>
        <end position="356"/>
    </location>
</feature>
<keyword evidence="2" id="KW-1003">Cell membrane</keyword>
<evidence type="ECO:0000256" key="3">
    <source>
        <dbReference type="ARBA" id="ARBA00022692"/>
    </source>
</evidence>
<dbReference type="STRING" id="393762.SAMN05660472_00320"/>
<evidence type="ECO:0000256" key="6">
    <source>
        <dbReference type="ARBA" id="ARBA00038076"/>
    </source>
</evidence>
<dbReference type="RefSeq" id="WP_090549368.1">
    <property type="nucleotide sequence ID" value="NZ_FNFP01000001.1"/>
</dbReference>
<keyword evidence="4 7" id="KW-1133">Transmembrane helix</keyword>
<dbReference type="PANTHER" id="PTHR30572">
    <property type="entry name" value="MEMBRANE COMPONENT OF TRANSPORTER-RELATED"/>
    <property type="match status" value="1"/>
</dbReference>
<feature type="transmembrane region" description="Helical" evidence="7">
    <location>
        <begin position="362"/>
        <end position="384"/>
    </location>
</feature>
<evidence type="ECO:0000256" key="5">
    <source>
        <dbReference type="ARBA" id="ARBA00023136"/>
    </source>
</evidence>
<evidence type="ECO:0000256" key="7">
    <source>
        <dbReference type="SAM" id="Phobius"/>
    </source>
</evidence>
<feature type="domain" description="MacB-like periplasmic core" evidence="9">
    <location>
        <begin position="21"/>
        <end position="243"/>
    </location>
</feature>
<feature type="domain" description="ABC3 transporter permease C-terminal" evidence="8">
    <location>
        <begin position="281"/>
        <end position="394"/>
    </location>
</feature>
<comment type="subcellular location">
    <subcellularLocation>
        <location evidence="1">Cell membrane</location>
        <topology evidence="1">Multi-pass membrane protein</topology>
    </subcellularLocation>
</comment>
<evidence type="ECO:0000259" key="8">
    <source>
        <dbReference type="Pfam" id="PF02687"/>
    </source>
</evidence>
<accession>A0A1G8XT48</accession>
<name>A0A1G8XT48_9FIRM</name>
<dbReference type="InterPro" id="IPR050250">
    <property type="entry name" value="Macrolide_Exporter_MacB"/>
</dbReference>
<evidence type="ECO:0000313" key="10">
    <source>
        <dbReference type="EMBL" id="SDJ93708.1"/>
    </source>
</evidence>
<dbReference type="Pfam" id="PF12704">
    <property type="entry name" value="MacB_PCD"/>
    <property type="match status" value="1"/>
</dbReference>
<evidence type="ECO:0000256" key="1">
    <source>
        <dbReference type="ARBA" id="ARBA00004651"/>
    </source>
</evidence>
<protein>
    <submittedName>
        <fullName evidence="10">Putative ABC transport system permease protein</fullName>
    </submittedName>
</protein>
<organism evidence="10 11">
    <name type="scientific">Natronincola ferrireducens</name>
    <dbReference type="NCBI Taxonomy" id="393762"/>
    <lineage>
        <taxon>Bacteria</taxon>
        <taxon>Bacillati</taxon>
        <taxon>Bacillota</taxon>
        <taxon>Clostridia</taxon>
        <taxon>Peptostreptococcales</taxon>
        <taxon>Natronincolaceae</taxon>
        <taxon>Natronincola</taxon>
    </lineage>
</organism>
<evidence type="ECO:0000256" key="4">
    <source>
        <dbReference type="ARBA" id="ARBA00022989"/>
    </source>
</evidence>
<feature type="transmembrane region" description="Helical" evidence="7">
    <location>
        <begin position="278"/>
        <end position="302"/>
    </location>
</feature>
<dbReference type="InterPro" id="IPR025857">
    <property type="entry name" value="MacB_PCD"/>
</dbReference>
<proteinExistence type="inferred from homology"/>
<dbReference type="AlphaFoldDB" id="A0A1G8XT48"/>
<sequence>MNLLENILLAASTIRANKMRSFLTMLGIIIGIAAVVAISAIGNGGKYQIQKSMEQFGTNRLMVYMNWEKQGEMTQRDYLNDRDIEGIKRIQGIEAITPLYEEWTSLTVRNHHIDIVLVGANADSQIITNVKMIKGRFINDNDVANNSNQIVISEKEARELFGTIDVIGEKVTLNSYRGPVDFNIVGITNYEENLFSGTMNNGRAQVYVPISTIMRVYNQTVYYGVNLKIANREDMDIVGQQVIRLLERMHNNKDMYTMFNLEQMLQTINGVIATVTTVLAFIAGIALLVGGIGIMNIMLVSVSERIREIGIKKAIGAKRSTILLQFITESSIISLLGGIIGIIFGFVLGLGASFLLKMPPLISIREVVGATLLAMTIGILFGVYPANRAAKMNPIEALGYE</sequence>
<gene>
    <name evidence="10" type="ORF">SAMN05660472_00320</name>
</gene>
<dbReference type="OrthoDB" id="9770036at2"/>
<comment type="similarity">
    <text evidence="6">Belongs to the ABC-4 integral membrane protein family.</text>
</comment>
<evidence type="ECO:0000259" key="9">
    <source>
        <dbReference type="Pfam" id="PF12704"/>
    </source>
</evidence>
<dbReference type="Pfam" id="PF02687">
    <property type="entry name" value="FtsX"/>
    <property type="match status" value="1"/>
</dbReference>
<evidence type="ECO:0000256" key="2">
    <source>
        <dbReference type="ARBA" id="ARBA00022475"/>
    </source>
</evidence>
<dbReference type="InterPro" id="IPR003838">
    <property type="entry name" value="ABC3_permease_C"/>
</dbReference>